<gene>
    <name evidence="1" type="ORF">RISK_004180</name>
</gene>
<dbReference type="Proteomes" id="UP000036367">
    <property type="component" value="Unassembled WGS sequence"/>
</dbReference>
<keyword evidence="2" id="KW-1185">Reference proteome</keyword>
<proteinExistence type="predicted"/>
<sequence>MFCWPEQVGVLNGELEESVGASIPMQQSLFEFFGKPIEWSSSIKNHQPQPLVVLFLGGDLANQPKQTSVSYQWHRSFRISLRWPNRLRCQISL</sequence>
<evidence type="ECO:0000313" key="1">
    <source>
        <dbReference type="EMBL" id="KLU03773.1"/>
    </source>
</evidence>
<protein>
    <submittedName>
        <fullName evidence="1">Uncharacterized protein</fullName>
    </submittedName>
</protein>
<dbReference type="STRING" id="595434.RISK_004180"/>
<evidence type="ECO:0000313" key="2">
    <source>
        <dbReference type="Proteomes" id="UP000036367"/>
    </source>
</evidence>
<reference evidence="1" key="1">
    <citation type="submission" date="2015-05" db="EMBL/GenBank/DDBJ databases">
        <title>Permanent draft genome of Rhodopirellula islandicus K833.</title>
        <authorList>
            <person name="Kizina J."/>
            <person name="Richter M."/>
            <person name="Glockner F.O."/>
            <person name="Harder J."/>
        </authorList>
    </citation>
    <scope>NUCLEOTIDE SEQUENCE [LARGE SCALE GENOMIC DNA]</scope>
    <source>
        <strain evidence="1">K833</strain>
    </source>
</reference>
<organism evidence="1 2">
    <name type="scientific">Rhodopirellula islandica</name>
    <dbReference type="NCBI Taxonomy" id="595434"/>
    <lineage>
        <taxon>Bacteria</taxon>
        <taxon>Pseudomonadati</taxon>
        <taxon>Planctomycetota</taxon>
        <taxon>Planctomycetia</taxon>
        <taxon>Pirellulales</taxon>
        <taxon>Pirellulaceae</taxon>
        <taxon>Rhodopirellula</taxon>
    </lineage>
</organism>
<comment type="caution">
    <text evidence="1">The sequence shown here is derived from an EMBL/GenBank/DDBJ whole genome shotgun (WGS) entry which is preliminary data.</text>
</comment>
<name>A0A0J1BB52_RHOIS</name>
<accession>A0A0J1BB52</accession>
<dbReference type="EMBL" id="LECT01000031">
    <property type="protein sequence ID" value="KLU03773.1"/>
    <property type="molecule type" value="Genomic_DNA"/>
</dbReference>
<dbReference type="PATRIC" id="fig|595434.4.peg.3962"/>
<dbReference type="AlphaFoldDB" id="A0A0J1BB52"/>